<evidence type="ECO:0000259" key="4">
    <source>
        <dbReference type="PROSITE" id="PS52004"/>
    </source>
</evidence>
<gene>
    <name evidence="5" type="ORF">F4V43_16435</name>
</gene>
<dbReference type="GO" id="GO:0006633">
    <property type="term" value="P:fatty acid biosynthetic process"/>
    <property type="evidence" value="ECO:0007669"/>
    <property type="project" value="InterPro"/>
</dbReference>
<protein>
    <submittedName>
        <fullName evidence="5">KR domain-containing protein</fullName>
    </submittedName>
</protein>
<dbReference type="InterPro" id="IPR020841">
    <property type="entry name" value="PKS_Beta-ketoAc_synthase_dom"/>
</dbReference>
<dbReference type="GO" id="GO:0004315">
    <property type="term" value="F:3-oxoacyl-[acyl-carrier-protein] synthase activity"/>
    <property type="evidence" value="ECO:0007669"/>
    <property type="project" value="InterPro"/>
</dbReference>
<dbReference type="EMBL" id="VYKK01000026">
    <property type="protein sequence ID" value="KAA8998814.1"/>
    <property type="molecule type" value="Genomic_DNA"/>
</dbReference>
<dbReference type="InterPro" id="IPR057326">
    <property type="entry name" value="KR_dom"/>
</dbReference>
<dbReference type="SUPFAM" id="SSF51735">
    <property type="entry name" value="NAD(P)-binding Rossmann-fold domains"/>
    <property type="match status" value="1"/>
</dbReference>
<evidence type="ECO:0000256" key="3">
    <source>
        <dbReference type="ARBA" id="ARBA00022679"/>
    </source>
</evidence>
<evidence type="ECO:0000256" key="2">
    <source>
        <dbReference type="ARBA" id="ARBA00022553"/>
    </source>
</evidence>
<evidence type="ECO:0000313" key="6">
    <source>
        <dbReference type="Proteomes" id="UP000367750"/>
    </source>
</evidence>
<dbReference type="PROSITE" id="PS52004">
    <property type="entry name" value="KS3_2"/>
    <property type="match status" value="1"/>
</dbReference>
<dbReference type="Proteomes" id="UP000367750">
    <property type="component" value="Unassembled WGS sequence"/>
</dbReference>
<keyword evidence="2" id="KW-0597">Phosphoprotein</keyword>
<feature type="domain" description="Ketosynthase family 3 (KS3)" evidence="4">
    <location>
        <begin position="3"/>
        <end position="416"/>
    </location>
</feature>
<dbReference type="InterPro" id="IPR036291">
    <property type="entry name" value="NAD(P)-bd_dom_sf"/>
</dbReference>
<dbReference type="SMART" id="SM00825">
    <property type="entry name" value="PKS_KS"/>
    <property type="match status" value="1"/>
</dbReference>
<dbReference type="InterPro" id="IPR013968">
    <property type="entry name" value="PKS_KR"/>
</dbReference>
<dbReference type="InterPro" id="IPR016039">
    <property type="entry name" value="Thiolase-like"/>
</dbReference>
<dbReference type="Pfam" id="PF00550">
    <property type="entry name" value="PP-binding"/>
    <property type="match status" value="1"/>
</dbReference>
<dbReference type="InterPro" id="IPR050091">
    <property type="entry name" value="PKS_NRPS_Biosynth_Enz"/>
</dbReference>
<dbReference type="Gene3D" id="3.40.47.10">
    <property type="match status" value="1"/>
</dbReference>
<dbReference type="SUPFAM" id="SSF53901">
    <property type="entry name" value="Thiolase-like"/>
    <property type="match status" value="1"/>
</dbReference>
<dbReference type="OrthoDB" id="9765680at2"/>
<dbReference type="Gene3D" id="3.40.50.720">
    <property type="entry name" value="NAD(P)-binding Rossmann-like Domain"/>
    <property type="match status" value="1"/>
</dbReference>
<organism evidence="5 6">
    <name type="scientific">Paenibacillus spiritus</name>
    <dbReference type="NCBI Taxonomy" id="2496557"/>
    <lineage>
        <taxon>Bacteria</taxon>
        <taxon>Bacillati</taxon>
        <taxon>Bacillota</taxon>
        <taxon>Bacilli</taxon>
        <taxon>Bacillales</taxon>
        <taxon>Paenibacillaceae</taxon>
        <taxon>Paenibacillus</taxon>
    </lineage>
</organism>
<dbReference type="InterPro" id="IPR036736">
    <property type="entry name" value="ACP-like_sf"/>
</dbReference>
<dbReference type="InterPro" id="IPR009081">
    <property type="entry name" value="PP-bd_ACP"/>
</dbReference>
<dbReference type="Gene3D" id="1.10.1200.10">
    <property type="entry name" value="ACP-like"/>
    <property type="match status" value="1"/>
</dbReference>
<dbReference type="PROSITE" id="PS00606">
    <property type="entry name" value="KS3_1"/>
    <property type="match status" value="1"/>
</dbReference>
<dbReference type="InterPro" id="IPR018201">
    <property type="entry name" value="Ketoacyl_synth_AS"/>
</dbReference>
<proteinExistence type="predicted"/>
<sequence>MLTGDIAITGLDLMLPGCGDVREVWRDLRDGRVSGGAFPAARSEQLGLPAGESPFMPGSYLQRIDEFDHKRFGLSQKSADYMDPNQRLALLSATRAMHDAGCLDSIRGSRSGVYGSVNTTQQYQYQQLLQEEGLTPELLGMLNSTISSRINFVYDLRGPSLMTDTACSSSLVSVIQASEDLRRRIVDRAVAVSVNVYVKPGLRKDKLVNILAADGKTRSFDERSTGTSIGEGVCSVILKRREDAERDGDRIYALIRNYSLNNDGQTMNMSSPNPEAQARLLREAWAPVGDGVGRLAFVEAHGTGTAIGDTIEFEALNAYFLARGLKAQTVALTAGKSNFGHLDVASGLFSLIKSALSLHYRTVLPHPDFRVPNEEIEFVPSPFYIPERCEALAPDALAGVSSFGMTGTNAHVVLEGWAGEPQAERPEGALPLRLARYWFPKEGNSFKVRHALQRMESERRLLVQFPLHSRKHWEIAEHKFGSEHLMVGTAVFEILAQGLGGTAYSLEKYDLAHLHLLRQLSVFSGGFTVTLELDKQALKGSVHYTLEETTLPWLQFELRERLPQEKLRQEEPERHALAEPATAGMRSLPVTSQVGETCEDIAVSRRWEVVDELWVSEELDRAVVRLRVPEGLEREFGQYAFYPAMLDPAFNALNRLAEPDEIVFPWLWNEVSVRQTALAGPVLQSEIRLRERTRDERGHVILSFDVDLFDGQGRLALSARGYQAKNAARDAAGAEPAELRGFFHREQLVPAFAEFREAPAPDTLHLAHESLRGTVEAEAPVRYFASVRELLELLPNLERQGAAELFLWDRNCSGEDDIAGRTYELGQVLLKLNGWPGLNRLTYVTNGLTGGTEGTGVSPGNRAVALGLHSLRLEVRYAVVLIDTDYTQTGRLERLEPSGESWLVQRGGEWYAVRLKRFQPAAPKTPLFADGDTVLVPGGGSGIGRAYLAYASSRYPGTQFIAAGRREEMPAWPQDEASHFGSGFGPAGPNVRYVRLDITDEAQVRAFADRAGGIAAVLNFAGEPAQGLFLNKTEGDFRKKAESKIAGSALLGRCFGEAKAIFHFSSLAGLIGAVGQAEYCMANAYQSGLALAEGSVRTLNLTGWSDTGMSAGQADPFFEKVDRERGAALLDRFIQSGERYASMFRLTGPAAEAYTSLLAPAPRPKAEAGAAAIAGSSGAAAGAADLSGHDGVLHAWKLTLGEDEYDPSVSFFEQGGDSITIVQLCDELNRIYPGVFDVTTLFSVSTIEGQAALAGGCPGDRAAVQAAEETAGEPRFDPADILAFLNA</sequence>
<dbReference type="SMART" id="SM00822">
    <property type="entry name" value="PKS_KR"/>
    <property type="match status" value="1"/>
</dbReference>
<dbReference type="GO" id="GO:0004312">
    <property type="term" value="F:fatty acid synthase activity"/>
    <property type="evidence" value="ECO:0007669"/>
    <property type="project" value="TreeGrafter"/>
</dbReference>
<dbReference type="PANTHER" id="PTHR43775:SF51">
    <property type="entry name" value="INACTIVE PHENOLPHTHIOCEROL SYNTHESIS POLYKETIDE SYNTHASE TYPE I PKS1-RELATED"/>
    <property type="match status" value="1"/>
</dbReference>
<reference evidence="5 6" key="1">
    <citation type="submission" date="2019-09" db="EMBL/GenBank/DDBJ databases">
        <title>Bacillus ochoae sp. nov., Paenibacillus whitsoniae sp. nov., Paenibacillus spiritus sp. nov. Isolated from the Mars Exploration Rover during spacecraft assembly.</title>
        <authorList>
            <person name="Seuylemezian A."/>
            <person name="Vaishampayan P."/>
        </authorList>
    </citation>
    <scope>NUCLEOTIDE SEQUENCE [LARGE SCALE GENOMIC DNA]</scope>
    <source>
        <strain evidence="5 6">MER_111</strain>
    </source>
</reference>
<dbReference type="RefSeq" id="WP_150459344.1">
    <property type="nucleotide sequence ID" value="NZ_VYKK01000026.1"/>
</dbReference>
<evidence type="ECO:0000313" key="5">
    <source>
        <dbReference type="EMBL" id="KAA8998814.1"/>
    </source>
</evidence>
<dbReference type="Pfam" id="PF14765">
    <property type="entry name" value="PS-DH"/>
    <property type="match status" value="1"/>
</dbReference>
<keyword evidence="6" id="KW-1185">Reference proteome</keyword>
<evidence type="ECO:0000256" key="1">
    <source>
        <dbReference type="ARBA" id="ARBA00022450"/>
    </source>
</evidence>
<dbReference type="Pfam" id="PF08659">
    <property type="entry name" value="KR"/>
    <property type="match status" value="1"/>
</dbReference>
<dbReference type="InterPro" id="IPR049551">
    <property type="entry name" value="PKS_DH_C"/>
</dbReference>
<dbReference type="Pfam" id="PF00109">
    <property type="entry name" value="ketoacyl-synt"/>
    <property type="match status" value="1"/>
</dbReference>
<comment type="caution">
    <text evidence="5">The sequence shown here is derived from an EMBL/GenBank/DDBJ whole genome shotgun (WGS) entry which is preliminary data.</text>
</comment>
<dbReference type="InterPro" id="IPR042104">
    <property type="entry name" value="PKS_dehydratase_sf"/>
</dbReference>
<dbReference type="Pfam" id="PF02801">
    <property type="entry name" value="Ketoacyl-synt_C"/>
    <property type="match status" value="1"/>
</dbReference>
<keyword evidence="1" id="KW-0596">Phosphopantetheine</keyword>
<accession>A0A5J5FXF5</accession>
<dbReference type="SUPFAM" id="SSF47336">
    <property type="entry name" value="ACP-like"/>
    <property type="match status" value="1"/>
</dbReference>
<dbReference type="InterPro" id="IPR014030">
    <property type="entry name" value="Ketoacyl_synth_N"/>
</dbReference>
<dbReference type="PANTHER" id="PTHR43775">
    <property type="entry name" value="FATTY ACID SYNTHASE"/>
    <property type="match status" value="1"/>
</dbReference>
<keyword evidence="3" id="KW-0808">Transferase</keyword>
<dbReference type="CDD" id="cd00833">
    <property type="entry name" value="PKS"/>
    <property type="match status" value="1"/>
</dbReference>
<dbReference type="Gene3D" id="3.10.129.110">
    <property type="entry name" value="Polyketide synthase dehydratase"/>
    <property type="match status" value="1"/>
</dbReference>
<name>A0A5J5FXF5_9BACL</name>
<dbReference type="InterPro" id="IPR014031">
    <property type="entry name" value="Ketoacyl_synth_C"/>
</dbReference>